<organism evidence="2 3">
    <name type="scientific">Streptomyces luteolus</name>
    <dbReference type="NCBI Taxonomy" id="3043615"/>
    <lineage>
        <taxon>Bacteria</taxon>
        <taxon>Bacillati</taxon>
        <taxon>Actinomycetota</taxon>
        <taxon>Actinomycetes</taxon>
        <taxon>Kitasatosporales</taxon>
        <taxon>Streptomycetaceae</taxon>
        <taxon>Streptomyces</taxon>
    </lineage>
</organism>
<feature type="transmembrane region" description="Helical" evidence="1">
    <location>
        <begin position="40"/>
        <end position="61"/>
    </location>
</feature>
<accession>A0ABT6SXI4</accession>
<gene>
    <name evidence="2" type="ORF">QIT00_17460</name>
</gene>
<keyword evidence="3" id="KW-1185">Reference proteome</keyword>
<dbReference type="EMBL" id="JASCIS010000016">
    <property type="protein sequence ID" value="MDI3420322.1"/>
    <property type="molecule type" value="Genomic_DNA"/>
</dbReference>
<dbReference type="Proteomes" id="UP001237105">
    <property type="component" value="Unassembled WGS sequence"/>
</dbReference>
<comment type="caution">
    <text evidence="2">The sequence shown here is derived from an EMBL/GenBank/DDBJ whole genome shotgun (WGS) entry which is preliminary data.</text>
</comment>
<dbReference type="RefSeq" id="WP_282536207.1">
    <property type="nucleotide sequence ID" value="NZ_JASCIS010000016.1"/>
</dbReference>
<sequence>MQQRLTYVIIAVLAALVAALVGSLVTVVEGGGPTVVFKTGVATFGGTLTLVLGVMVCLGVVGS</sequence>
<evidence type="ECO:0000313" key="2">
    <source>
        <dbReference type="EMBL" id="MDI3420322.1"/>
    </source>
</evidence>
<evidence type="ECO:0000313" key="3">
    <source>
        <dbReference type="Proteomes" id="UP001237105"/>
    </source>
</evidence>
<keyword evidence="1" id="KW-1133">Transmembrane helix</keyword>
<keyword evidence="1" id="KW-0472">Membrane</keyword>
<feature type="transmembrane region" description="Helical" evidence="1">
    <location>
        <begin position="7"/>
        <end position="28"/>
    </location>
</feature>
<keyword evidence="1" id="KW-0812">Transmembrane</keyword>
<evidence type="ECO:0000256" key="1">
    <source>
        <dbReference type="SAM" id="Phobius"/>
    </source>
</evidence>
<reference evidence="2 3" key="1">
    <citation type="submission" date="2023-05" db="EMBL/GenBank/DDBJ databases">
        <title>Draft genome sequence of Streptomyces sp. B-S-A12 isolated from a cave soil in Thailand.</title>
        <authorList>
            <person name="Chamroensaksri N."/>
            <person name="Muangham S."/>
        </authorList>
    </citation>
    <scope>NUCLEOTIDE SEQUENCE [LARGE SCALE GENOMIC DNA]</scope>
    <source>
        <strain evidence="2 3">B-S-A12</strain>
    </source>
</reference>
<name>A0ABT6SXI4_9ACTN</name>
<protein>
    <submittedName>
        <fullName evidence="2">Uncharacterized protein</fullName>
    </submittedName>
</protein>
<proteinExistence type="predicted"/>